<gene>
    <name evidence="1" type="ORF">EDC61_10889</name>
</gene>
<protein>
    <recommendedName>
        <fullName evidence="3">Thioredoxin-like protein</fullName>
    </recommendedName>
</protein>
<sequence>MTHCAAPPASGAPCVALTLVGSGEPLLRLEKRLTCAAGALGLALKLDIRKDAEALGIPHAQTPTLLAEGTIVFSGLPHTEAIEAWLRHNFAKTSPA</sequence>
<keyword evidence="2" id="KW-1185">Reference proteome</keyword>
<evidence type="ECO:0008006" key="3">
    <source>
        <dbReference type="Google" id="ProtNLM"/>
    </source>
</evidence>
<name>A0A4R3JV27_9PROT</name>
<dbReference type="RefSeq" id="WP_126460191.1">
    <property type="nucleotide sequence ID" value="NZ_AP018721.1"/>
</dbReference>
<dbReference type="AlphaFoldDB" id="A0A4R3JV27"/>
<evidence type="ECO:0000313" key="1">
    <source>
        <dbReference type="EMBL" id="TCS71746.1"/>
    </source>
</evidence>
<dbReference type="EMBL" id="SLZY01000008">
    <property type="protein sequence ID" value="TCS71746.1"/>
    <property type="molecule type" value="Genomic_DNA"/>
</dbReference>
<organism evidence="1 2">
    <name type="scientific">Sulfuritortus calidifontis</name>
    <dbReference type="NCBI Taxonomy" id="1914471"/>
    <lineage>
        <taxon>Bacteria</taxon>
        <taxon>Pseudomonadati</taxon>
        <taxon>Pseudomonadota</taxon>
        <taxon>Betaproteobacteria</taxon>
        <taxon>Nitrosomonadales</taxon>
        <taxon>Thiobacillaceae</taxon>
        <taxon>Sulfuritortus</taxon>
    </lineage>
</organism>
<reference evidence="1 2" key="1">
    <citation type="submission" date="2019-03" db="EMBL/GenBank/DDBJ databases">
        <title>Genomic Encyclopedia of Type Strains, Phase IV (KMG-IV): sequencing the most valuable type-strain genomes for metagenomic binning, comparative biology and taxonomic classification.</title>
        <authorList>
            <person name="Goeker M."/>
        </authorList>
    </citation>
    <scope>NUCLEOTIDE SEQUENCE [LARGE SCALE GENOMIC DNA]</scope>
    <source>
        <strain evidence="1 2">DSM 103923</strain>
    </source>
</reference>
<dbReference type="Proteomes" id="UP000295135">
    <property type="component" value="Unassembled WGS sequence"/>
</dbReference>
<comment type="caution">
    <text evidence="1">The sequence shown here is derived from an EMBL/GenBank/DDBJ whole genome shotgun (WGS) entry which is preliminary data.</text>
</comment>
<proteinExistence type="predicted"/>
<dbReference type="OrthoDB" id="9900750at2"/>
<evidence type="ECO:0000313" key="2">
    <source>
        <dbReference type="Proteomes" id="UP000295135"/>
    </source>
</evidence>
<accession>A0A4R3JV27</accession>